<dbReference type="PANTHER" id="PTHR48041:SF139">
    <property type="entry name" value="PROTEIN SCARLET"/>
    <property type="match status" value="1"/>
</dbReference>
<dbReference type="PROSITE" id="PS50893">
    <property type="entry name" value="ABC_TRANSPORTER_2"/>
    <property type="match status" value="1"/>
</dbReference>
<dbReference type="InterPro" id="IPR050352">
    <property type="entry name" value="ABCG_transporters"/>
</dbReference>
<dbReference type="Gene3D" id="3.40.50.300">
    <property type="entry name" value="P-loop containing nucleotide triphosphate hydrolases"/>
    <property type="match status" value="1"/>
</dbReference>
<feature type="compositionally biased region" description="Low complexity" evidence="8">
    <location>
        <begin position="669"/>
        <end position="680"/>
    </location>
</feature>
<dbReference type="PANTHER" id="PTHR48041">
    <property type="entry name" value="ABC TRANSPORTER G FAMILY MEMBER 28"/>
    <property type="match status" value="1"/>
</dbReference>
<feature type="region of interest" description="Disordered" evidence="8">
    <location>
        <begin position="211"/>
        <end position="322"/>
    </location>
</feature>
<evidence type="ECO:0000256" key="1">
    <source>
        <dbReference type="ARBA" id="ARBA00004141"/>
    </source>
</evidence>
<evidence type="ECO:0000256" key="3">
    <source>
        <dbReference type="ARBA" id="ARBA00022692"/>
    </source>
</evidence>
<accession>A0ABQ5K028</accession>
<sequence>MLPSSSSLAEPTNYCDIIEQASIGDLCLAALPSREELLELKKPPGITLQNLYDAITFINSGLPSPRDCSVVVRELCFKVKISKLIQKSQLLISERKREWEDMKRMRLNSRKDWWVPEEQAKTKMHLGTIEHYEDSSSPDRLILSGHLSSNPGETSGSTSKISTQYESVVSPSVSKELISARITSQSSSTSPSLLKAYSSSVSFNPVTSVIPGSTKSGSSGSSADITSPCLSDERTTISRRPPLSPKPKKDTAHNIKEKEKVTKQKEEKAQKQKGKISKHHKKSPKSGITTSTSPVFSHSDSSSSVFSSPPSPTLNSEPEPPASHFHILKKVSFELQQGDLLAVIGPSGCGKSTLLLALTDQLPDSGTNGSVLIFGHKPGTWMRGLVNYIPQEDILNKDATVKEVVDFHATLRIARVKPFMKRLLVNSFLTALGIDTIASNHIKGLSGGQKRRVMIASELVIDAGLLFADEPTGGLDSVAADNLIWLFKFMTKGMSLERTLLRAEKRTGYVSEVLPTTVGWFPESATSTAWTTITDEAHENNETTTINLSSTEVSEGKDHYKLEEEEEEEERGREEIEYRDDSSKPPRRGRFSERVDSVEYLSGDKLDSESIDSVKPLQSVVQSPHLFPYSKIQSESSSVSPSESNPLITSIVSPNVPPSSHTGEGDSYRSTTKPISSPTSPKKKKRTPHIRKKRTIISTLHRPSSNQFFLFDKIMVMGEGELAYFGRSDDVETYLKLIGFPIPSTKVNPFDYLIDLVSQNSTREHSFSLDYEDRLKYLTTIIRIAADLRYAEAVAKDNESGEGKQKQSMLESHTREHSFSLDYEDRLKYLTTIIRIAADLRYAEAVAKDNESGEGKQKQSMLESHTSWDAINSFFGAILADQMMLKHT</sequence>
<evidence type="ECO:0000256" key="7">
    <source>
        <dbReference type="ARBA" id="ARBA00023136"/>
    </source>
</evidence>
<evidence type="ECO:0000313" key="10">
    <source>
        <dbReference type="EMBL" id="GKT24098.1"/>
    </source>
</evidence>
<keyword evidence="5" id="KW-0067">ATP-binding</keyword>
<feature type="compositionally biased region" description="Low complexity" evidence="8">
    <location>
        <begin position="285"/>
        <end position="308"/>
    </location>
</feature>
<feature type="compositionally biased region" description="Polar residues" evidence="8">
    <location>
        <begin position="146"/>
        <end position="164"/>
    </location>
</feature>
<dbReference type="InterPro" id="IPR003439">
    <property type="entry name" value="ABC_transporter-like_ATP-bd"/>
</dbReference>
<dbReference type="InterPro" id="IPR003593">
    <property type="entry name" value="AAA+_ATPase"/>
</dbReference>
<feature type="compositionally biased region" description="Polar residues" evidence="8">
    <location>
        <begin position="645"/>
        <end position="662"/>
    </location>
</feature>
<keyword evidence="7" id="KW-0472">Membrane</keyword>
<protein>
    <recommendedName>
        <fullName evidence="9">ABC transporter domain-containing protein</fullName>
    </recommendedName>
</protein>
<dbReference type="SUPFAM" id="SSF52540">
    <property type="entry name" value="P-loop containing nucleoside triphosphate hydrolases"/>
    <property type="match status" value="1"/>
</dbReference>
<keyword evidence="6" id="KW-1133">Transmembrane helix</keyword>
<comment type="subcellular location">
    <subcellularLocation>
        <location evidence="1">Membrane</location>
        <topology evidence="1">Multi-pass membrane protein</topology>
    </subcellularLocation>
</comment>
<feature type="compositionally biased region" description="Low complexity" evidence="8">
    <location>
        <begin position="634"/>
        <end position="644"/>
    </location>
</feature>
<keyword evidence="11" id="KW-1185">Reference proteome</keyword>
<feature type="region of interest" description="Disordered" evidence="8">
    <location>
        <begin position="632"/>
        <end position="690"/>
    </location>
</feature>
<evidence type="ECO:0000256" key="5">
    <source>
        <dbReference type="ARBA" id="ARBA00022840"/>
    </source>
</evidence>
<feature type="compositionally biased region" description="Basic residues" evidence="8">
    <location>
        <begin position="271"/>
        <end position="284"/>
    </location>
</feature>
<dbReference type="PROSITE" id="PS00211">
    <property type="entry name" value="ABC_TRANSPORTER_1"/>
    <property type="match status" value="1"/>
</dbReference>
<dbReference type="Pfam" id="PF19055">
    <property type="entry name" value="ABC2_membrane_7"/>
    <property type="match status" value="1"/>
</dbReference>
<evidence type="ECO:0000259" key="9">
    <source>
        <dbReference type="PROSITE" id="PS50893"/>
    </source>
</evidence>
<feature type="domain" description="ABC transporter" evidence="9">
    <location>
        <begin position="300"/>
        <end position="590"/>
    </location>
</feature>
<organism evidence="10 11">
    <name type="scientific">Aduncisulcus paluster</name>
    <dbReference type="NCBI Taxonomy" id="2918883"/>
    <lineage>
        <taxon>Eukaryota</taxon>
        <taxon>Metamonada</taxon>
        <taxon>Carpediemonas-like organisms</taxon>
        <taxon>Aduncisulcus</taxon>
    </lineage>
</organism>
<keyword evidence="2" id="KW-0813">Transport</keyword>
<feature type="compositionally biased region" description="Basic residues" evidence="8">
    <location>
        <begin position="681"/>
        <end position="690"/>
    </location>
</feature>
<gene>
    <name evidence="10" type="ORF">ADUPG1_012629</name>
</gene>
<dbReference type="SMART" id="SM00382">
    <property type="entry name" value="AAA"/>
    <property type="match status" value="1"/>
</dbReference>
<name>A0ABQ5K028_9EUKA</name>
<keyword evidence="4" id="KW-0547">Nucleotide-binding</keyword>
<dbReference type="InterPro" id="IPR027417">
    <property type="entry name" value="P-loop_NTPase"/>
</dbReference>
<dbReference type="EMBL" id="BQXS01012504">
    <property type="protein sequence ID" value="GKT24098.1"/>
    <property type="molecule type" value="Genomic_DNA"/>
</dbReference>
<comment type="caution">
    <text evidence="10">The sequence shown here is derived from an EMBL/GenBank/DDBJ whole genome shotgun (WGS) entry which is preliminary data.</text>
</comment>
<evidence type="ECO:0000256" key="4">
    <source>
        <dbReference type="ARBA" id="ARBA00022741"/>
    </source>
</evidence>
<evidence type="ECO:0000256" key="6">
    <source>
        <dbReference type="ARBA" id="ARBA00022989"/>
    </source>
</evidence>
<evidence type="ECO:0000313" key="11">
    <source>
        <dbReference type="Proteomes" id="UP001057375"/>
    </source>
</evidence>
<feature type="compositionally biased region" description="Low complexity" evidence="8">
    <location>
        <begin position="212"/>
        <end position="222"/>
    </location>
</feature>
<dbReference type="InterPro" id="IPR017871">
    <property type="entry name" value="ABC_transporter-like_CS"/>
</dbReference>
<dbReference type="InterPro" id="IPR043926">
    <property type="entry name" value="ABCG_dom"/>
</dbReference>
<feature type="compositionally biased region" description="Basic and acidic residues" evidence="8">
    <location>
        <begin position="247"/>
        <end position="270"/>
    </location>
</feature>
<feature type="compositionally biased region" description="Basic and acidic residues" evidence="8">
    <location>
        <begin position="570"/>
        <end position="591"/>
    </location>
</feature>
<feature type="region of interest" description="Disordered" evidence="8">
    <location>
        <begin position="140"/>
        <end position="164"/>
    </location>
</feature>
<evidence type="ECO:0000256" key="2">
    <source>
        <dbReference type="ARBA" id="ARBA00022448"/>
    </source>
</evidence>
<feature type="region of interest" description="Disordered" evidence="8">
    <location>
        <begin position="546"/>
        <end position="591"/>
    </location>
</feature>
<evidence type="ECO:0000256" key="8">
    <source>
        <dbReference type="SAM" id="MobiDB-lite"/>
    </source>
</evidence>
<keyword evidence="3" id="KW-0812">Transmembrane</keyword>
<dbReference type="Pfam" id="PF00005">
    <property type="entry name" value="ABC_tran"/>
    <property type="match status" value="1"/>
</dbReference>
<reference evidence="10" key="1">
    <citation type="submission" date="2022-03" db="EMBL/GenBank/DDBJ databases">
        <title>Draft genome sequence of Aduncisulcus paluster, a free-living microaerophilic Fornicata.</title>
        <authorList>
            <person name="Yuyama I."/>
            <person name="Kume K."/>
            <person name="Tamura T."/>
            <person name="Inagaki Y."/>
            <person name="Hashimoto T."/>
        </authorList>
    </citation>
    <scope>NUCLEOTIDE SEQUENCE</scope>
    <source>
        <strain evidence="10">NY0171</strain>
    </source>
</reference>
<proteinExistence type="predicted"/>
<dbReference type="Proteomes" id="UP001057375">
    <property type="component" value="Unassembled WGS sequence"/>
</dbReference>